<comment type="caution">
    <text evidence="1">The sequence shown here is derived from an EMBL/GenBank/DDBJ whole genome shotgun (WGS) entry which is preliminary data.</text>
</comment>
<name>A0A0G0JJB2_9BACT</name>
<dbReference type="Proteomes" id="UP000034591">
    <property type="component" value="Unassembled WGS sequence"/>
</dbReference>
<organism evidence="1 2">
    <name type="scientific">Candidatus Woesebacteria bacterium GW2011_GWA1_37_7</name>
    <dbReference type="NCBI Taxonomy" id="1618545"/>
    <lineage>
        <taxon>Bacteria</taxon>
        <taxon>Candidatus Woeseibacteriota</taxon>
    </lineage>
</organism>
<protein>
    <submittedName>
        <fullName evidence="1">Uncharacterized protein</fullName>
    </submittedName>
</protein>
<evidence type="ECO:0000313" key="1">
    <source>
        <dbReference type="EMBL" id="KKQ36819.1"/>
    </source>
</evidence>
<proteinExistence type="predicted"/>
<dbReference type="STRING" id="1618545.US53_C0036G0011"/>
<reference evidence="1 2" key="1">
    <citation type="journal article" date="2015" name="Nature">
        <title>rRNA introns, odd ribosomes, and small enigmatic genomes across a large radiation of phyla.</title>
        <authorList>
            <person name="Brown C.T."/>
            <person name="Hug L.A."/>
            <person name="Thomas B.C."/>
            <person name="Sharon I."/>
            <person name="Castelle C.J."/>
            <person name="Singh A."/>
            <person name="Wilkins M.J."/>
            <person name="Williams K.H."/>
            <person name="Banfield J.F."/>
        </authorList>
    </citation>
    <scope>NUCLEOTIDE SEQUENCE [LARGE SCALE GENOMIC DNA]</scope>
</reference>
<sequence>MSLDFLLNTKPKYDVDDIECIGKLHRKLTMLYAPKGSGKSTMLACVGIKMKKYYGKEVVVIDASLDFNPKTFGRFREITLAQFQEQLELFTILVEVMKLAKENKLQEVKEL</sequence>
<dbReference type="AlphaFoldDB" id="A0A0G0JJB2"/>
<dbReference type="InterPro" id="IPR027417">
    <property type="entry name" value="P-loop_NTPase"/>
</dbReference>
<gene>
    <name evidence="1" type="ORF">US53_C0036G0011</name>
</gene>
<evidence type="ECO:0000313" key="2">
    <source>
        <dbReference type="Proteomes" id="UP000034591"/>
    </source>
</evidence>
<dbReference type="SUPFAM" id="SSF52540">
    <property type="entry name" value="P-loop containing nucleoside triphosphate hydrolases"/>
    <property type="match status" value="1"/>
</dbReference>
<dbReference type="EMBL" id="LBTI01000036">
    <property type="protein sequence ID" value="KKQ36819.1"/>
    <property type="molecule type" value="Genomic_DNA"/>
</dbReference>
<accession>A0A0G0JJB2</accession>